<accession>A0ABW6AWC3</accession>
<keyword evidence="2" id="KW-1185">Reference proteome</keyword>
<evidence type="ECO:0000313" key="2">
    <source>
        <dbReference type="Proteomes" id="UP001597560"/>
    </source>
</evidence>
<gene>
    <name evidence="1" type="ORF">ACFS6J_06005</name>
</gene>
<proteinExistence type="predicted"/>
<organism evidence="1 2">
    <name type="scientific">Olivibacter jilunii</name>
    <dbReference type="NCBI Taxonomy" id="985016"/>
    <lineage>
        <taxon>Bacteria</taxon>
        <taxon>Pseudomonadati</taxon>
        <taxon>Bacteroidota</taxon>
        <taxon>Sphingobacteriia</taxon>
        <taxon>Sphingobacteriales</taxon>
        <taxon>Sphingobacteriaceae</taxon>
        <taxon>Olivibacter</taxon>
    </lineage>
</organism>
<comment type="caution">
    <text evidence="1">The sequence shown here is derived from an EMBL/GenBank/DDBJ whole genome shotgun (WGS) entry which is preliminary data.</text>
</comment>
<name>A0ABW6AWC3_9SPHI</name>
<reference evidence="2" key="1">
    <citation type="journal article" date="2019" name="Int. J. Syst. Evol. Microbiol.">
        <title>The Global Catalogue of Microorganisms (GCM) 10K type strain sequencing project: providing services to taxonomists for standard genome sequencing and annotation.</title>
        <authorList>
            <consortium name="The Broad Institute Genomics Platform"/>
            <consortium name="The Broad Institute Genome Sequencing Center for Infectious Disease"/>
            <person name="Wu L."/>
            <person name="Ma J."/>
        </authorList>
    </citation>
    <scope>NUCLEOTIDE SEQUENCE [LARGE SCALE GENOMIC DNA]</scope>
    <source>
        <strain evidence="2">KCTC 23098</strain>
    </source>
</reference>
<dbReference type="RefSeq" id="WP_377609444.1">
    <property type="nucleotide sequence ID" value="NZ_JBHUPA010000002.1"/>
</dbReference>
<sequence length="324" mass="36518">MTVNIDELIAEFGAHYRDGGQGMKDLQVKLRHRSVTPSLFAYQPTSDTILYKATTSIKRVIQSFQKQFTPISGGELKFELESIPLNHIKIDESIWPDDVAPSWAGFLAGIDELDRSKWPLCRWLIEQHILPQADEDLELLEYFKGEAVIPTEGTAGAAGKSLNGVRIKIRNGYAAGKTQAITMGAMPTDPVLLVEYVEDFINQVPTLVRRNIKTISLSETKELAFRIGMDTKYNDKYDRKPNLSTLKYHPITVVGVPSQEGSDLLYVSPEFNKVHAKRGAGNKGKFDIQKDGRNVKLLSDWWEGLGFWYLPYVYHNDQDLVATP</sequence>
<dbReference type="Proteomes" id="UP001597560">
    <property type="component" value="Unassembled WGS sequence"/>
</dbReference>
<protein>
    <recommendedName>
        <fullName evidence="3">Major capsid protein E</fullName>
    </recommendedName>
</protein>
<evidence type="ECO:0000313" key="1">
    <source>
        <dbReference type="EMBL" id="MFD2961327.1"/>
    </source>
</evidence>
<evidence type="ECO:0008006" key="3">
    <source>
        <dbReference type="Google" id="ProtNLM"/>
    </source>
</evidence>
<dbReference type="EMBL" id="JBHUPA010000002">
    <property type="protein sequence ID" value="MFD2961327.1"/>
    <property type="molecule type" value="Genomic_DNA"/>
</dbReference>